<evidence type="ECO:0000256" key="3">
    <source>
        <dbReference type="ARBA" id="ARBA00022630"/>
    </source>
</evidence>
<dbReference type="InterPro" id="IPR036188">
    <property type="entry name" value="FAD/NAD-bd_sf"/>
</dbReference>
<evidence type="ECO:0000256" key="2">
    <source>
        <dbReference type="ARBA" id="ARBA00010139"/>
    </source>
</evidence>
<dbReference type="EMBL" id="JACGWU010000002">
    <property type="protein sequence ID" value="MBA8828954.1"/>
    <property type="molecule type" value="Genomic_DNA"/>
</dbReference>
<keyword evidence="4" id="KW-0274">FAD</keyword>
<evidence type="ECO:0000256" key="6">
    <source>
        <dbReference type="ARBA" id="ARBA00023002"/>
    </source>
</evidence>
<evidence type="ECO:0000313" key="9">
    <source>
        <dbReference type="Proteomes" id="UP000524237"/>
    </source>
</evidence>
<dbReference type="RefSeq" id="WP_182484388.1">
    <property type="nucleotide sequence ID" value="NZ_JACGWU010000002.1"/>
</dbReference>
<keyword evidence="6" id="KW-0560">Oxidoreductase</keyword>
<dbReference type="GO" id="GO:0004499">
    <property type="term" value="F:N,N-dimethylaniline monooxygenase activity"/>
    <property type="evidence" value="ECO:0007669"/>
    <property type="project" value="InterPro"/>
</dbReference>
<proteinExistence type="inferred from homology"/>
<dbReference type="PANTHER" id="PTHR43098">
    <property type="entry name" value="L-ORNITHINE N(5)-MONOOXYGENASE-RELATED"/>
    <property type="match status" value="1"/>
</dbReference>
<keyword evidence="9" id="KW-1185">Reference proteome</keyword>
<evidence type="ECO:0000256" key="7">
    <source>
        <dbReference type="ARBA" id="ARBA00023033"/>
    </source>
</evidence>
<sequence length="537" mass="59729">MAPHITQTEQTDVVVVGAGFAGLYVAYKVRELGLSLIAMERGGGVGGTWYWNRYPGLRCDVESVDYSYSFSPALQQEWTWTEKFPSQPEILRYLDWAADKLDVTKLYRFNTTVSAATWNDKTSRWIVTTESGTVVETRYIVWATGILSAPKIPDFPGLEDFTGRVLNTATWPHEDVDFAGKRVAVVGTGSSGIQVISVVAKQAEQLYVLQRTPSFSLPAHNKPLEPTRMAWIKQNYSQYRADARASMLGCVTESINKNFSDLTPEQARAELERTYTYGSPMRFASTFNDIVADPSANKAAADFAREKIRERVSDPKLAEKLMPDHYITTRRLCIDTDYYEAYNRKNVTLIDMREENLIRFTVDGFETTAGTYEVDTVILATGFDAVTGALRRIDITGRNGITLSDKWGAAPSCYLGLAVSGFPNSFVVAGPGSPGPLSNVVLSIEQHVEWITNMLAFLDKEGVTVFEATPEAEKRWDDHVAELSDSTLMRYSTAWYSGANIAGKPRSNVVYMGGVAPYEEELMDIATRGYPGFTLTK</sequence>
<dbReference type="Gene3D" id="3.50.50.60">
    <property type="entry name" value="FAD/NAD(P)-binding domain"/>
    <property type="match status" value="2"/>
</dbReference>
<dbReference type="PRINTS" id="PR00368">
    <property type="entry name" value="FADPNR"/>
</dbReference>
<evidence type="ECO:0000256" key="5">
    <source>
        <dbReference type="ARBA" id="ARBA00022857"/>
    </source>
</evidence>
<dbReference type="Proteomes" id="UP000524237">
    <property type="component" value="Unassembled WGS sequence"/>
</dbReference>
<dbReference type="PANTHER" id="PTHR43098:SF3">
    <property type="entry name" value="L-ORNITHINE N(5)-MONOOXYGENASE-RELATED"/>
    <property type="match status" value="1"/>
</dbReference>
<dbReference type="PRINTS" id="PR00411">
    <property type="entry name" value="PNDRDTASEI"/>
</dbReference>
<gene>
    <name evidence="8" type="ORF">FB555_001052</name>
</gene>
<dbReference type="GO" id="GO:0050661">
    <property type="term" value="F:NADP binding"/>
    <property type="evidence" value="ECO:0007669"/>
    <property type="project" value="InterPro"/>
</dbReference>
<keyword evidence="3" id="KW-0285">Flavoprotein</keyword>
<reference evidence="8 9" key="1">
    <citation type="submission" date="2020-07" db="EMBL/GenBank/DDBJ databases">
        <title>Sequencing the genomes of 1000 actinobacteria strains.</title>
        <authorList>
            <person name="Klenk H.-P."/>
        </authorList>
    </citation>
    <scope>NUCLEOTIDE SEQUENCE [LARGE SCALE GENOMIC DNA]</scope>
    <source>
        <strain evidence="8 9">DSM 23737</strain>
    </source>
</reference>
<dbReference type="AlphaFoldDB" id="A0A7W3JTG7"/>
<dbReference type="Pfam" id="PF13738">
    <property type="entry name" value="Pyr_redox_3"/>
    <property type="match status" value="1"/>
</dbReference>
<name>A0A7W3JTG7_9MICO</name>
<accession>A0A7W3JTG7</accession>
<keyword evidence="5" id="KW-0521">NADP</keyword>
<protein>
    <submittedName>
        <fullName evidence="8">Cation diffusion facilitator CzcD-associated flavoprotein CzcO</fullName>
    </submittedName>
</protein>
<dbReference type="InterPro" id="IPR050775">
    <property type="entry name" value="FAD-binding_Monooxygenases"/>
</dbReference>
<comment type="cofactor">
    <cofactor evidence="1">
        <name>FAD</name>
        <dbReference type="ChEBI" id="CHEBI:57692"/>
    </cofactor>
</comment>
<keyword evidence="7" id="KW-0503">Monooxygenase</keyword>
<dbReference type="GO" id="GO:0050660">
    <property type="term" value="F:flavin adenine dinucleotide binding"/>
    <property type="evidence" value="ECO:0007669"/>
    <property type="project" value="InterPro"/>
</dbReference>
<dbReference type="SUPFAM" id="SSF51905">
    <property type="entry name" value="FAD/NAD(P)-binding domain"/>
    <property type="match status" value="2"/>
</dbReference>
<comment type="similarity">
    <text evidence="2">Belongs to the FAD-binding monooxygenase family.</text>
</comment>
<organism evidence="8 9">
    <name type="scientific">Alpinimonas psychrophila</name>
    <dbReference type="NCBI Taxonomy" id="748908"/>
    <lineage>
        <taxon>Bacteria</taxon>
        <taxon>Bacillati</taxon>
        <taxon>Actinomycetota</taxon>
        <taxon>Actinomycetes</taxon>
        <taxon>Micrococcales</taxon>
        <taxon>Microbacteriaceae</taxon>
        <taxon>Alpinimonas</taxon>
    </lineage>
</organism>
<evidence type="ECO:0000313" key="8">
    <source>
        <dbReference type="EMBL" id="MBA8828954.1"/>
    </source>
</evidence>
<evidence type="ECO:0000256" key="4">
    <source>
        <dbReference type="ARBA" id="ARBA00022827"/>
    </source>
</evidence>
<evidence type="ECO:0000256" key="1">
    <source>
        <dbReference type="ARBA" id="ARBA00001974"/>
    </source>
</evidence>
<comment type="caution">
    <text evidence="8">The sequence shown here is derived from an EMBL/GenBank/DDBJ whole genome shotgun (WGS) entry which is preliminary data.</text>
</comment>